<keyword evidence="5" id="KW-0460">Magnesium</keyword>
<comment type="cofactor">
    <cofactor evidence="1">
        <name>Mg(2+)</name>
        <dbReference type="ChEBI" id="CHEBI:18420"/>
    </cofactor>
</comment>
<protein>
    <recommendedName>
        <fullName evidence="2">NAD(+) diphosphatase</fullName>
        <ecNumber evidence="2">3.6.1.22</ecNumber>
    </recommendedName>
</protein>
<sequence>MLLNLPASPDPTLPTLWSVFDRQQVVLIDNSLPGNEASNWSLTGRRFLGELGGRNLFSANLVGAVPAGTTLSPLRPALLGLPRDQAQALVRAAQLNRFAHTHRFCGACAAPLRPHNHDQGSSCPSCGEVYYPRLAPAMMVTVTRGREILLARAPHFAPGVYSALAGFVEPGETLEDCVHRETLEEVGLRLQTPRYIGSQSWPFPHSLMLAFIAEYASGDIVPQAGEIEDANWYDIDALPLIPPSLSIANWLINHTVDELRRRYD</sequence>
<dbReference type="EMBL" id="JAUEDK010000045">
    <property type="protein sequence ID" value="MDN0076885.1"/>
    <property type="molecule type" value="Genomic_DNA"/>
</dbReference>
<evidence type="ECO:0000313" key="8">
    <source>
        <dbReference type="EMBL" id="MDN0076885.1"/>
    </source>
</evidence>
<dbReference type="PANTHER" id="PTHR11383:SF3">
    <property type="entry name" value="NAD(P)H PYROPHOSPHATASE NUDT13, MITOCHONDRIAL"/>
    <property type="match status" value="1"/>
</dbReference>
<dbReference type="InterPro" id="IPR015797">
    <property type="entry name" value="NUDIX_hydrolase-like_dom_sf"/>
</dbReference>
<dbReference type="Proteomes" id="UP001168540">
    <property type="component" value="Unassembled WGS sequence"/>
</dbReference>
<dbReference type="PANTHER" id="PTHR11383">
    <property type="entry name" value="NUCLEOSIDE DIPHOSPHATE-LINKED MOIETY X MOTIF 13"/>
    <property type="match status" value="1"/>
</dbReference>
<evidence type="ECO:0000256" key="5">
    <source>
        <dbReference type="ARBA" id="ARBA00022842"/>
    </source>
</evidence>
<dbReference type="PROSITE" id="PS51462">
    <property type="entry name" value="NUDIX"/>
    <property type="match status" value="1"/>
</dbReference>
<dbReference type="CDD" id="cd03429">
    <property type="entry name" value="NUDIX_NADH_pyrophosphatase_Nudt13"/>
    <property type="match status" value="1"/>
</dbReference>
<comment type="caution">
    <text evidence="8">The sequence shown here is derived from an EMBL/GenBank/DDBJ whole genome shotgun (WGS) entry which is preliminary data.</text>
</comment>
<keyword evidence="3" id="KW-0479">Metal-binding</keyword>
<accession>A0ABT7XT27</accession>
<proteinExistence type="predicted"/>
<evidence type="ECO:0000256" key="1">
    <source>
        <dbReference type="ARBA" id="ARBA00001946"/>
    </source>
</evidence>
<evidence type="ECO:0000313" key="9">
    <source>
        <dbReference type="Proteomes" id="UP001168540"/>
    </source>
</evidence>
<feature type="domain" description="Nudix hydrolase" evidence="7">
    <location>
        <begin position="131"/>
        <end position="255"/>
    </location>
</feature>
<reference evidence="8" key="1">
    <citation type="submission" date="2023-06" db="EMBL/GenBank/DDBJ databases">
        <authorList>
            <person name="Zhang S."/>
        </authorList>
    </citation>
    <scope>NUCLEOTIDE SEQUENCE</scope>
    <source>
        <strain evidence="8">SG2303</strain>
    </source>
</reference>
<dbReference type="SUPFAM" id="SSF55811">
    <property type="entry name" value="Nudix"/>
    <property type="match status" value="2"/>
</dbReference>
<evidence type="ECO:0000256" key="4">
    <source>
        <dbReference type="ARBA" id="ARBA00022801"/>
    </source>
</evidence>
<keyword evidence="9" id="KW-1185">Reference proteome</keyword>
<dbReference type="RefSeq" id="WP_289831521.1">
    <property type="nucleotide sequence ID" value="NZ_JAUEDK010000045.1"/>
</dbReference>
<dbReference type="InterPro" id="IPR000086">
    <property type="entry name" value="NUDIX_hydrolase_dom"/>
</dbReference>
<dbReference type="EC" id="3.6.1.22" evidence="2"/>
<evidence type="ECO:0000256" key="3">
    <source>
        <dbReference type="ARBA" id="ARBA00022723"/>
    </source>
</evidence>
<dbReference type="Pfam" id="PF00293">
    <property type="entry name" value="NUDIX"/>
    <property type="match status" value="1"/>
</dbReference>
<gene>
    <name evidence="8" type="primary">nudC</name>
    <name evidence="8" type="ORF">QU481_18735</name>
</gene>
<organism evidence="8 9">
    <name type="scientific">Crenobacter oryzisoli</name>
    <dbReference type="NCBI Taxonomy" id="3056844"/>
    <lineage>
        <taxon>Bacteria</taxon>
        <taxon>Pseudomonadati</taxon>
        <taxon>Pseudomonadota</taxon>
        <taxon>Betaproteobacteria</taxon>
        <taxon>Neisseriales</taxon>
        <taxon>Neisseriaceae</taxon>
        <taxon>Crenobacter</taxon>
    </lineage>
</organism>
<evidence type="ECO:0000256" key="2">
    <source>
        <dbReference type="ARBA" id="ARBA00012381"/>
    </source>
</evidence>
<evidence type="ECO:0000256" key="6">
    <source>
        <dbReference type="ARBA" id="ARBA00023027"/>
    </source>
</evidence>
<dbReference type="Gene3D" id="3.90.79.10">
    <property type="entry name" value="Nucleoside Triphosphate Pyrophosphohydrolase"/>
    <property type="match status" value="1"/>
</dbReference>
<dbReference type="InterPro" id="IPR049734">
    <property type="entry name" value="NudC-like_C"/>
</dbReference>
<dbReference type="GO" id="GO:0016787">
    <property type="term" value="F:hydrolase activity"/>
    <property type="evidence" value="ECO:0007669"/>
    <property type="project" value="UniProtKB-KW"/>
</dbReference>
<keyword evidence="4 8" id="KW-0378">Hydrolase</keyword>
<dbReference type="Gene3D" id="3.90.79.20">
    <property type="match status" value="1"/>
</dbReference>
<evidence type="ECO:0000259" key="7">
    <source>
        <dbReference type="PROSITE" id="PS51462"/>
    </source>
</evidence>
<dbReference type="InterPro" id="IPR020084">
    <property type="entry name" value="NUDIX_hydrolase_CS"/>
</dbReference>
<dbReference type="PROSITE" id="PS00893">
    <property type="entry name" value="NUDIX_BOX"/>
    <property type="match status" value="1"/>
</dbReference>
<dbReference type="NCBIfam" id="NF001299">
    <property type="entry name" value="PRK00241.1"/>
    <property type="match status" value="1"/>
</dbReference>
<keyword evidence="6" id="KW-0520">NAD</keyword>
<name>A0ABT7XT27_9NEIS</name>